<dbReference type="EnsemblFungi" id="MAPG_04158T0">
    <property type="protein sequence ID" value="MAPG_04158T0"/>
    <property type="gene ID" value="MAPG_04158"/>
</dbReference>
<evidence type="ECO:0000313" key="3">
    <source>
        <dbReference type="EnsemblFungi" id="MAPG_04158T0"/>
    </source>
</evidence>
<organism evidence="3 4">
    <name type="scientific">Magnaporthiopsis poae (strain ATCC 64411 / 73-15)</name>
    <name type="common">Kentucky bluegrass fungus</name>
    <name type="synonym">Magnaporthe poae</name>
    <dbReference type="NCBI Taxonomy" id="644358"/>
    <lineage>
        <taxon>Eukaryota</taxon>
        <taxon>Fungi</taxon>
        <taxon>Dikarya</taxon>
        <taxon>Ascomycota</taxon>
        <taxon>Pezizomycotina</taxon>
        <taxon>Sordariomycetes</taxon>
        <taxon>Sordariomycetidae</taxon>
        <taxon>Magnaporthales</taxon>
        <taxon>Magnaporthaceae</taxon>
        <taxon>Magnaporthiopsis</taxon>
    </lineage>
</organism>
<protein>
    <recommendedName>
        <fullName evidence="5">Apple domain-containing protein</fullName>
    </recommendedName>
</protein>
<keyword evidence="1" id="KW-0732">Signal</keyword>
<reference evidence="4" key="2">
    <citation type="submission" date="2010-05" db="EMBL/GenBank/DDBJ databases">
        <title>The genome sequence of Magnaporthe poae strain ATCC 64411.</title>
        <authorList>
            <person name="Ma L.-J."/>
            <person name="Dead R."/>
            <person name="Young S."/>
            <person name="Zeng Q."/>
            <person name="Koehrsen M."/>
            <person name="Alvarado L."/>
            <person name="Berlin A."/>
            <person name="Chapman S.B."/>
            <person name="Chen Z."/>
            <person name="Freedman E."/>
            <person name="Gellesch M."/>
            <person name="Goldberg J."/>
            <person name="Griggs A."/>
            <person name="Gujja S."/>
            <person name="Heilman E.R."/>
            <person name="Heiman D."/>
            <person name="Hepburn T."/>
            <person name="Howarth C."/>
            <person name="Jen D."/>
            <person name="Larson L."/>
            <person name="Mehta T."/>
            <person name="Neiman D."/>
            <person name="Pearson M."/>
            <person name="Roberts A."/>
            <person name="Saif S."/>
            <person name="Shea T."/>
            <person name="Shenoy N."/>
            <person name="Sisk P."/>
            <person name="Stolte C."/>
            <person name="Sykes S."/>
            <person name="Walk T."/>
            <person name="White J."/>
            <person name="Yandava C."/>
            <person name="Haas B."/>
            <person name="Nusbaum C."/>
            <person name="Birren B."/>
        </authorList>
    </citation>
    <scope>NUCLEOTIDE SEQUENCE [LARGE SCALE GENOMIC DNA]</scope>
    <source>
        <strain evidence="4">ATCC 64411 / 73-15</strain>
    </source>
</reference>
<dbReference type="AlphaFoldDB" id="A0A0C4DVZ0"/>
<evidence type="ECO:0008006" key="5">
    <source>
        <dbReference type="Google" id="ProtNLM"/>
    </source>
</evidence>
<evidence type="ECO:0000313" key="4">
    <source>
        <dbReference type="Proteomes" id="UP000011715"/>
    </source>
</evidence>
<dbReference type="EMBL" id="GL876968">
    <property type="protein sequence ID" value="KLU85127.1"/>
    <property type="molecule type" value="Genomic_DNA"/>
</dbReference>
<feature type="signal peptide" evidence="1">
    <location>
        <begin position="1"/>
        <end position="17"/>
    </location>
</feature>
<sequence length="91" mass="9769">MKFSIAFLSLLAAVAMAAPSVAPDSNALLDSRDVDCKKCRCSSKESCTFQVSFGSFDSSQPCKLDSCIQAPMLTYPSSLSAASKYAMARRR</sequence>
<reference evidence="3" key="4">
    <citation type="journal article" date="2015" name="G3 (Bethesda)">
        <title>Genome sequences of three phytopathogenic species of the Magnaporthaceae family of fungi.</title>
        <authorList>
            <person name="Okagaki L.H."/>
            <person name="Nunes C.C."/>
            <person name="Sailsbery J."/>
            <person name="Clay B."/>
            <person name="Brown D."/>
            <person name="John T."/>
            <person name="Oh Y."/>
            <person name="Young N."/>
            <person name="Fitzgerald M."/>
            <person name="Haas B.J."/>
            <person name="Zeng Q."/>
            <person name="Young S."/>
            <person name="Adiconis X."/>
            <person name="Fan L."/>
            <person name="Levin J.Z."/>
            <person name="Mitchell T.K."/>
            <person name="Okubara P.A."/>
            <person name="Farman M.L."/>
            <person name="Kohn L.M."/>
            <person name="Birren B."/>
            <person name="Ma L.-J."/>
            <person name="Dean R.A."/>
        </authorList>
    </citation>
    <scope>NUCLEOTIDE SEQUENCE</scope>
    <source>
        <strain evidence="3">ATCC 64411 / 73-15</strain>
    </source>
</reference>
<dbReference type="VEuPathDB" id="FungiDB:MAPG_04158"/>
<dbReference type="eggNOG" id="ENOG502RNGU">
    <property type="taxonomic scope" value="Eukaryota"/>
</dbReference>
<reference evidence="3" key="5">
    <citation type="submission" date="2015-06" db="UniProtKB">
        <authorList>
            <consortium name="EnsemblFungi"/>
        </authorList>
    </citation>
    <scope>IDENTIFICATION</scope>
    <source>
        <strain evidence="3">ATCC 64411</strain>
    </source>
</reference>
<evidence type="ECO:0000313" key="2">
    <source>
        <dbReference type="EMBL" id="KLU85127.1"/>
    </source>
</evidence>
<name>A0A0C4DVZ0_MAGP6</name>
<dbReference type="EMBL" id="ADBL01000986">
    <property type="status" value="NOT_ANNOTATED_CDS"/>
    <property type="molecule type" value="Genomic_DNA"/>
</dbReference>
<accession>A0A0C4DVZ0</accession>
<reference evidence="2" key="3">
    <citation type="submission" date="2011-03" db="EMBL/GenBank/DDBJ databases">
        <title>Annotation of Magnaporthe poae ATCC 64411.</title>
        <authorList>
            <person name="Ma L.-J."/>
            <person name="Dead R."/>
            <person name="Young S.K."/>
            <person name="Zeng Q."/>
            <person name="Gargeya S."/>
            <person name="Fitzgerald M."/>
            <person name="Haas B."/>
            <person name="Abouelleil A."/>
            <person name="Alvarado L."/>
            <person name="Arachchi H.M."/>
            <person name="Berlin A."/>
            <person name="Brown A."/>
            <person name="Chapman S.B."/>
            <person name="Chen Z."/>
            <person name="Dunbar C."/>
            <person name="Freedman E."/>
            <person name="Gearin G."/>
            <person name="Gellesch M."/>
            <person name="Goldberg J."/>
            <person name="Griggs A."/>
            <person name="Gujja S."/>
            <person name="Heiman D."/>
            <person name="Howarth C."/>
            <person name="Larson L."/>
            <person name="Lui A."/>
            <person name="MacDonald P.J.P."/>
            <person name="Mehta T."/>
            <person name="Montmayeur A."/>
            <person name="Murphy C."/>
            <person name="Neiman D."/>
            <person name="Pearson M."/>
            <person name="Priest M."/>
            <person name="Roberts A."/>
            <person name="Saif S."/>
            <person name="Shea T."/>
            <person name="Shenoy N."/>
            <person name="Sisk P."/>
            <person name="Stolte C."/>
            <person name="Sykes S."/>
            <person name="Yandava C."/>
            <person name="Wortman J."/>
            <person name="Nusbaum C."/>
            <person name="Birren B."/>
        </authorList>
    </citation>
    <scope>NUCLEOTIDE SEQUENCE</scope>
    <source>
        <strain evidence="2">ATCC 64411</strain>
    </source>
</reference>
<gene>
    <name evidence="2" type="ORF">MAPG_04158</name>
</gene>
<evidence type="ECO:0000256" key="1">
    <source>
        <dbReference type="SAM" id="SignalP"/>
    </source>
</evidence>
<reference evidence="2" key="1">
    <citation type="submission" date="2010-05" db="EMBL/GenBank/DDBJ databases">
        <title>The Genome Sequence of Magnaporthe poae strain ATCC 64411.</title>
        <authorList>
            <consortium name="The Broad Institute Genome Sequencing Platform"/>
            <consortium name="Broad Institute Genome Sequencing Center for Infectious Disease"/>
            <person name="Ma L.-J."/>
            <person name="Dead R."/>
            <person name="Young S."/>
            <person name="Zeng Q."/>
            <person name="Koehrsen M."/>
            <person name="Alvarado L."/>
            <person name="Berlin A."/>
            <person name="Chapman S.B."/>
            <person name="Chen Z."/>
            <person name="Freedman E."/>
            <person name="Gellesch M."/>
            <person name="Goldberg J."/>
            <person name="Griggs A."/>
            <person name="Gujja S."/>
            <person name="Heilman E.R."/>
            <person name="Heiman D."/>
            <person name="Hepburn T."/>
            <person name="Howarth C."/>
            <person name="Jen D."/>
            <person name="Larson L."/>
            <person name="Mehta T."/>
            <person name="Neiman D."/>
            <person name="Pearson M."/>
            <person name="Roberts A."/>
            <person name="Saif S."/>
            <person name="Shea T."/>
            <person name="Shenoy N."/>
            <person name="Sisk P."/>
            <person name="Stolte C."/>
            <person name="Sykes S."/>
            <person name="Walk T."/>
            <person name="White J."/>
            <person name="Yandava C."/>
            <person name="Haas B."/>
            <person name="Nusbaum C."/>
            <person name="Birren B."/>
        </authorList>
    </citation>
    <scope>NUCLEOTIDE SEQUENCE</scope>
    <source>
        <strain evidence="2">ATCC 64411</strain>
    </source>
</reference>
<dbReference type="Proteomes" id="UP000011715">
    <property type="component" value="Unassembled WGS sequence"/>
</dbReference>
<proteinExistence type="predicted"/>
<keyword evidence="4" id="KW-1185">Reference proteome</keyword>
<feature type="chain" id="PRO_5009385375" description="Apple domain-containing protein" evidence="1">
    <location>
        <begin position="18"/>
        <end position="91"/>
    </location>
</feature>